<comment type="catalytic activity">
    <reaction evidence="12">
        <text>(S)-lactate + 2 Fe(III)-[cytochrome c] = 2 Fe(II)-[cytochrome c] + pyruvate + 2 H(+)</text>
        <dbReference type="Rhea" id="RHEA:19909"/>
        <dbReference type="Rhea" id="RHEA-COMP:10350"/>
        <dbReference type="Rhea" id="RHEA-COMP:14399"/>
        <dbReference type="ChEBI" id="CHEBI:15361"/>
        <dbReference type="ChEBI" id="CHEBI:15378"/>
        <dbReference type="ChEBI" id="CHEBI:16651"/>
        <dbReference type="ChEBI" id="CHEBI:29033"/>
        <dbReference type="ChEBI" id="CHEBI:29034"/>
        <dbReference type="EC" id="1.1.2.3"/>
    </reaction>
    <physiologicalReaction direction="left-to-right" evidence="12">
        <dbReference type="Rhea" id="RHEA:19910"/>
    </physiologicalReaction>
</comment>
<organism evidence="20 21">
    <name type="scientific">Capronia epimyces CBS 606.96</name>
    <dbReference type="NCBI Taxonomy" id="1182542"/>
    <lineage>
        <taxon>Eukaryota</taxon>
        <taxon>Fungi</taxon>
        <taxon>Dikarya</taxon>
        <taxon>Ascomycota</taxon>
        <taxon>Pezizomycotina</taxon>
        <taxon>Eurotiomycetes</taxon>
        <taxon>Chaetothyriomycetidae</taxon>
        <taxon>Chaetothyriales</taxon>
        <taxon>Herpotrichiellaceae</taxon>
        <taxon>Capronia</taxon>
    </lineage>
</organism>
<comment type="cofactor">
    <cofactor evidence="2">
        <name>heme b</name>
        <dbReference type="ChEBI" id="CHEBI:60344"/>
    </cofactor>
</comment>
<proteinExistence type="inferred from homology"/>
<keyword evidence="9" id="KW-0560">Oxidoreductase</keyword>
<keyword evidence="21" id="KW-1185">Reference proteome</keyword>
<dbReference type="GO" id="GO:0005758">
    <property type="term" value="C:mitochondrial intermembrane space"/>
    <property type="evidence" value="ECO:0007669"/>
    <property type="project" value="UniProtKB-SubCell"/>
</dbReference>
<dbReference type="PANTHER" id="PTHR10578">
    <property type="entry name" value="S -2-HYDROXY-ACID OXIDASE-RELATED"/>
    <property type="match status" value="1"/>
</dbReference>
<dbReference type="PANTHER" id="PTHR10578:SF104">
    <property type="entry name" value="CYTOCHROME B2, MITOCHONDRIAL-RELATED"/>
    <property type="match status" value="1"/>
</dbReference>
<feature type="region of interest" description="Disordered" evidence="17">
    <location>
        <begin position="82"/>
        <end position="106"/>
    </location>
</feature>
<dbReference type="FunFam" id="3.20.20.70:FF:000062">
    <property type="entry name" value="Cytochrome b2, mitochondrial, putative"/>
    <property type="match status" value="1"/>
</dbReference>
<dbReference type="GO" id="GO:0004460">
    <property type="term" value="F:L-lactate dehydrogenase (cytochrome) activity"/>
    <property type="evidence" value="ECO:0007669"/>
    <property type="project" value="UniProtKB-EC"/>
</dbReference>
<dbReference type="SMART" id="SM01117">
    <property type="entry name" value="Cyt-b5"/>
    <property type="match status" value="1"/>
</dbReference>
<keyword evidence="6" id="KW-0285">Flavoprotein</keyword>
<evidence type="ECO:0000256" key="8">
    <source>
        <dbReference type="ARBA" id="ARBA00022723"/>
    </source>
</evidence>
<dbReference type="PROSITE" id="PS50255">
    <property type="entry name" value="CYTOCHROME_B5_2"/>
    <property type="match status" value="1"/>
</dbReference>
<evidence type="ECO:0000256" key="2">
    <source>
        <dbReference type="ARBA" id="ARBA00001970"/>
    </source>
</evidence>
<feature type="domain" description="Cytochrome b5 heme-binding" evidence="18">
    <location>
        <begin position="6"/>
        <end position="83"/>
    </location>
</feature>
<keyword evidence="11" id="KW-0496">Mitochondrion</keyword>
<evidence type="ECO:0000256" key="5">
    <source>
        <dbReference type="ARBA" id="ARBA00022617"/>
    </source>
</evidence>
<evidence type="ECO:0000256" key="17">
    <source>
        <dbReference type="SAM" id="MobiDB-lite"/>
    </source>
</evidence>
<dbReference type="InterPro" id="IPR013785">
    <property type="entry name" value="Aldolase_TIM"/>
</dbReference>
<dbReference type="CDD" id="cd02922">
    <property type="entry name" value="FCB2_FMN"/>
    <property type="match status" value="1"/>
</dbReference>
<gene>
    <name evidence="20" type="ORF">A1O3_02690</name>
</gene>
<evidence type="ECO:0000256" key="12">
    <source>
        <dbReference type="ARBA" id="ARBA00052399"/>
    </source>
</evidence>
<dbReference type="Gene3D" id="3.10.120.10">
    <property type="entry name" value="Cytochrome b5-like heme/steroid binding domain"/>
    <property type="match status" value="1"/>
</dbReference>
<dbReference type="OrthoDB" id="1925334at2759"/>
<evidence type="ECO:0000256" key="4">
    <source>
        <dbReference type="ARBA" id="ARBA00011881"/>
    </source>
</evidence>
<evidence type="ECO:0000259" key="19">
    <source>
        <dbReference type="PROSITE" id="PS51349"/>
    </source>
</evidence>
<dbReference type="InterPro" id="IPR001199">
    <property type="entry name" value="Cyt_B5-like_heme/steroid-bd"/>
</dbReference>
<dbReference type="EC" id="1.1.2.3" evidence="15"/>
<evidence type="ECO:0000313" key="21">
    <source>
        <dbReference type="Proteomes" id="UP000019478"/>
    </source>
</evidence>
<dbReference type="SUPFAM" id="SSF51395">
    <property type="entry name" value="FMN-linked oxidoreductases"/>
    <property type="match status" value="1"/>
</dbReference>
<dbReference type="Pfam" id="PF00173">
    <property type="entry name" value="Cyt-b5"/>
    <property type="match status" value="1"/>
</dbReference>
<reference evidence="20 21" key="1">
    <citation type="submission" date="2013-03" db="EMBL/GenBank/DDBJ databases">
        <title>The Genome Sequence of Capronia epimyces CBS 606.96.</title>
        <authorList>
            <consortium name="The Broad Institute Genomics Platform"/>
            <person name="Cuomo C."/>
            <person name="de Hoog S."/>
            <person name="Gorbushina A."/>
            <person name="Walker B."/>
            <person name="Young S.K."/>
            <person name="Zeng Q."/>
            <person name="Gargeya S."/>
            <person name="Fitzgerald M."/>
            <person name="Haas B."/>
            <person name="Abouelleil A."/>
            <person name="Allen A.W."/>
            <person name="Alvarado L."/>
            <person name="Arachchi H.M."/>
            <person name="Berlin A.M."/>
            <person name="Chapman S.B."/>
            <person name="Gainer-Dewar J."/>
            <person name="Goldberg J."/>
            <person name="Griggs A."/>
            <person name="Gujja S."/>
            <person name="Hansen M."/>
            <person name="Howarth C."/>
            <person name="Imamovic A."/>
            <person name="Ireland A."/>
            <person name="Larimer J."/>
            <person name="McCowan C."/>
            <person name="Murphy C."/>
            <person name="Pearson M."/>
            <person name="Poon T.W."/>
            <person name="Priest M."/>
            <person name="Roberts A."/>
            <person name="Saif S."/>
            <person name="Shea T."/>
            <person name="Sisk P."/>
            <person name="Sykes S."/>
            <person name="Wortman J."/>
            <person name="Nusbaum C."/>
            <person name="Birren B."/>
        </authorList>
    </citation>
    <scope>NUCLEOTIDE SEQUENCE [LARGE SCALE GENOMIC DNA]</scope>
    <source>
        <strain evidence="20 21">CBS 606.96</strain>
    </source>
</reference>
<keyword evidence="5" id="KW-0349">Heme</keyword>
<evidence type="ECO:0000313" key="20">
    <source>
        <dbReference type="EMBL" id="EXJ89623.1"/>
    </source>
</evidence>
<dbReference type="PROSITE" id="PS51349">
    <property type="entry name" value="FMN_HYDROXY_ACID_DH_2"/>
    <property type="match status" value="1"/>
</dbReference>
<evidence type="ECO:0000256" key="11">
    <source>
        <dbReference type="ARBA" id="ARBA00023128"/>
    </source>
</evidence>
<evidence type="ECO:0000256" key="6">
    <source>
        <dbReference type="ARBA" id="ARBA00022630"/>
    </source>
</evidence>
<dbReference type="RefSeq" id="XP_007731020.1">
    <property type="nucleotide sequence ID" value="XM_007732830.1"/>
</dbReference>
<dbReference type="InterPro" id="IPR000262">
    <property type="entry name" value="FMN-dep_DH"/>
</dbReference>
<evidence type="ECO:0000256" key="3">
    <source>
        <dbReference type="ARBA" id="ARBA00004569"/>
    </source>
</evidence>
<comment type="subcellular location">
    <subcellularLocation>
        <location evidence="3">Mitochondrion intermembrane space</location>
    </subcellularLocation>
</comment>
<dbReference type="GeneID" id="19166820"/>
<dbReference type="Pfam" id="PF01070">
    <property type="entry name" value="FMN_dh"/>
    <property type="match status" value="1"/>
</dbReference>
<dbReference type="eggNOG" id="KOG0538">
    <property type="taxonomic scope" value="Eukaryota"/>
</dbReference>
<dbReference type="Gene3D" id="3.20.20.70">
    <property type="entry name" value="Aldolase class I"/>
    <property type="match status" value="1"/>
</dbReference>
<dbReference type="SUPFAM" id="SSF55856">
    <property type="entry name" value="Cytochrome b5-like heme/steroid binding domain"/>
    <property type="match status" value="1"/>
</dbReference>
<feature type="domain" description="FMN hydroxy acid dehydrogenase" evidence="19">
    <location>
        <begin position="107"/>
        <end position="467"/>
    </location>
</feature>
<dbReference type="AlphaFoldDB" id="W9YAS0"/>
<dbReference type="InterPro" id="IPR037396">
    <property type="entry name" value="FMN_HAD"/>
</dbReference>
<evidence type="ECO:0000259" key="18">
    <source>
        <dbReference type="PROSITE" id="PS50255"/>
    </source>
</evidence>
<evidence type="ECO:0000256" key="16">
    <source>
        <dbReference type="ARBA" id="ARBA00068515"/>
    </source>
</evidence>
<dbReference type="InterPro" id="IPR037458">
    <property type="entry name" value="L-MDH/L-LDH_FMN-bd"/>
</dbReference>
<comment type="similarity">
    <text evidence="13">In the C-terminal section; belongs to the FMN-dependent alpha-hydroxy acid dehydrogenase family.</text>
</comment>
<dbReference type="GO" id="GO:0046872">
    <property type="term" value="F:metal ion binding"/>
    <property type="evidence" value="ECO:0007669"/>
    <property type="project" value="UniProtKB-KW"/>
</dbReference>
<evidence type="ECO:0000256" key="15">
    <source>
        <dbReference type="ARBA" id="ARBA00066458"/>
    </source>
</evidence>
<keyword evidence="8" id="KW-0479">Metal-binding</keyword>
<evidence type="ECO:0000256" key="1">
    <source>
        <dbReference type="ARBA" id="ARBA00001917"/>
    </source>
</evidence>
<dbReference type="STRING" id="1182542.W9YAS0"/>
<protein>
    <recommendedName>
        <fullName evidence="16">L-lactate dehydrogenase (cytochrome)</fullName>
        <ecNumber evidence="15">1.1.2.3</ecNumber>
    </recommendedName>
</protein>
<comment type="subunit">
    <text evidence="4">Homotetramer.</text>
</comment>
<comment type="similarity">
    <text evidence="14">In the N-terminal section; belongs to the cytochrome b5 family.</text>
</comment>
<accession>W9YAS0</accession>
<dbReference type="eggNOG" id="KOG0537">
    <property type="taxonomic scope" value="Eukaryota"/>
</dbReference>
<keyword evidence="7" id="KW-0288">FMN</keyword>
<sequence>MGESSRRLIPASEVQRHNHVDDVWIVVDGQVYDMTRFAPTHPGGSQIIYAYAGRDASQAYREVHEPNLITATLLPQEHRGYLDPSTELGAGSANKTVQVPQSREQKPPLDALINLNDFEDAARQSISRKSWAFISGASNDNITRDANKALLEKIWFRPRILRNVATVSTRGSMLGCNVPLPVFISPAGLSKTGGPEGEIALSRGAAETGIIQIISTNASFPLSEILKAAPEDHPFFFQLYINKDRSKTEELLRLVNSKQQVRALFVTVDLPVVSKREADERVKLEHFQASGLSGSTSSDSKGSGLARRVGSSIDPSFCWDDLAWLRRQTDLPIVLKGIQSAADARIAMHMGCQGLMVSNHGGRALDGAPAAILVLLELHKECPEVFDHMEIFMDGGIRRGSDILKAICLGASGVGLGRPFLYALNYGKEGVVHLVDILKEEVVTAMQLTGLKSLDEADPAMVNTAEVDPLVSHGSRHPYARRRPKVRQAFHL</sequence>
<feature type="compositionally biased region" description="Polar residues" evidence="17">
    <location>
        <begin position="93"/>
        <end position="102"/>
    </location>
</feature>
<keyword evidence="10" id="KW-0408">Iron</keyword>
<evidence type="ECO:0000256" key="10">
    <source>
        <dbReference type="ARBA" id="ARBA00023004"/>
    </source>
</evidence>
<evidence type="ECO:0000256" key="14">
    <source>
        <dbReference type="ARBA" id="ARBA00061589"/>
    </source>
</evidence>
<dbReference type="InterPro" id="IPR036400">
    <property type="entry name" value="Cyt_B5-like_heme/steroid_sf"/>
</dbReference>
<comment type="cofactor">
    <cofactor evidence="1">
        <name>FMN</name>
        <dbReference type="ChEBI" id="CHEBI:58210"/>
    </cofactor>
</comment>
<dbReference type="HOGENOM" id="CLU_020639_1_1_1"/>
<dbReference type="Proteomes" id="UP000019478">
    <property type="component" value="Unassembled WGS sequence"/>
</dbReference>
<name>W9YAS0_9EURO</name>
<dbReference type="EMBL" id="AMGY01000002">
    <property type="protein sequence ID" value="EXJ89623.1"/>
    <property type="molecule type" value="Genomic_DNA"/>
</dbReference>
<comment type="caution">
    <text evidence="20">The sequence shown here is derived from an EMBL/GenBank/DDBJ whole genome shotgun (WGS) entry which is preliminary data.</text>
</comment>
<evidence type="ECO:0000256" key="9">
    <source>
        <dbReference type="ARBA" id="ARBA00023002"/>
    </source>
</evidence>
<evidence type="ECO:0000256" key="7">
    <source>
        <dbReference type="ARBA" id="ARBA00022643"/>
    </source>
</evidence>
<evidence type="ECO:0000256" key="13">
    <source>
        <dbReference type="ARBA" id="ARBA00061137"/>
    </source>
</evidence>